<dbReference type="FunCoup" id="A0A1D2VE26">
    <property type="interactions" value="877"/>
</dbReference>
<dbReference type="EMBL" id="KV454484">
    <property type="protein sequence ID" value="ODV59944.1"/>
    <property type="molecule type" value="Genomic_DNA"/>
</dbReference>
<comment type="similarity">
    <text evidence="1">Belongs to the protein kinase superfamily. BUD32 family.</text>
</comment>
<proteinExistence type="inferred from homology"/>
<dbReference type="GO" id="GO:0045944">
    <property type="term" value="P:positive regulation of transcription by RNA polymerase II"/>
    <property type="evidence" value="ECO:0007669"/>
    <property type="project" value="EnsemblFungi"/>
</dbReference>
<dbReference type="GO" id="GO:0000722">
    <property type="term" value="P:telomere maintenance via recombination"/>
    <property type="evidence" value="ECO:0007669"/>
    <property type="project" value="EnsemblFungi"/>
</dbReference>
<accession>A0A1D2VE26</accession>
<dbReference type="Proteomes" id="UP000095038">
    <property type="component" value="Unassembled WGS sequence"/>
</dbReference>
<evidence type="ECO:0000256" key="11">
    <source>
        <dbReference type="ARBA" id="ARBA00030980"/>
    </source>
</evidence>
<dbReference type="PROSITE" id="PS50011">
    <property type="entry name" value="PROTEIN_KINASE_DOM"/>
    <property type="match status" value="1"/>
</dbReference>
<dbReference type="GO" id="GO:0008033">
    <property type="term" value="P:tRNA processing"/>
    <property type="evidence" value="ECO:0007669"/>
    <property type="project" value="UniProtKB-KW"/>
</dbReference>
<dbReference type="PROSITE" id="PS00109">
    <property type="entry name" value="PROTEIN_KINASE_TYR"/>
    <property type="match status" value="1"/>
</dbReference>
<sequence>MSRDLIERKALLLLPHIPLLVVSQGAEAIIFQTSVHPYLPQLTSSDSIYIIKYRPSKPYRHPILDKQITKHRTLNESKLLLKLLSLSNSNDIINDGAVLTPSLIATDIPNGLIWLQFVGHFLNDPDGVNQKNFNNISSLKNYLWSIEKKIPLHIHSNLKEDDIISQSLEKSIISINYKIKNLLTLIGIEIANLHIFDICHGDLTSSNIILQKNSNYILKGINIDIENDTDTDGYLPYLIDFGLSFQSNLIEDKAVDLYLLEKAIISTHPLFANNYYNVWLLNGYKTGYQLKSKKLNNKSYINQHKTIIKRLDLVRLRGRKKSMIG</sequence>
<evidence type="ECO:0000256" key="7">
    <source>
        <dbReference type="ARBA" id="ARBA00022694"/>
    </source>
</evidence>
<reference evidence="18" key="1">
    <citation type="submission" date="2016-05" db="EMBL/GenBank/DDBJ databases">
        <title>Comparative genomics of biotechnologically important yeasts.</title>
        <authorList>
            <consortium name="DOE Joint Genome Institute"/>
            <person name="Riley R."/>
            <person name="Haridas S."/>
            <person name="Wolfe K.H."/>
            <person name="Lopes M.R."/>
            <person name="Hittinger C.T."/>
            <person name="Goker M."/>
            <person name="Salamov A."/>
            <person name="Wisecaver J."/>
            <person name="Long T.M."/>
            <person name="Aerts A.L."/>
            <person name="Barry K."/>
            <person name="Choi C."/>
            <person name="Clum A."/>
            <person name="Coughlan A.Y."/>
            <person name="Deshpande S."/>
            <person name="Douglass A.P."/>
            <person name="Hanson S.J."/>
            <person name="Klenk H.-P."/>
            <person name="Labutti K."/>
            <person name="Lapidus A."/>
            <person name="Lindquist E."/>
            <person name="Lipzen A."/>
            <person name="Meier-Kolthoff J.P."/>
            <person name="Ohm R.A."/>
            <person name="Otillar R.P."/>
            <person name="Pangilinan J."/>
            <person name="Peng Y."/>
            <person name="Rokas A."/>
            <person name="Rosa C.A."/>
            <person name="Scheuner C."/>
            <person name="Sibirny A.A."/>
            <person name="Slot J.C."/>
            <person name="Stielow J.B."/>
            <person name="Sun H."/>
            <person name="Kurtzman C.P."/>
            <person name="Blackwell M."/>
            <person name="Grigoriev I.V."/>
            <person name="Jeffries T.W."/>
        </authorList>
    </citation>
    <scope>NUCLEOTIDE SEQUENCE [LARGE SCALE GENOMIC DNA]</scope>
    <source>
        <strain evidence="18">DSM 1968</strain>
    </source>
</reference>
<keyword evidence="6" id="KW-0808">Transferase</keyword>
<evidence type="ECO:0000256" key="12">
    <source>
        <dbReference type="ARBA" id="ARBA00033194"/>
    </source>
</evidence>
<dbReference type="GO" id="GO:0005829">
    <property type="term" value="C:cytosol"/>
    <property type="evidence" value="ECO:0007669"/>
    <property type="project" value="TreeGrafter"/>
</dbReference>
<dbReference type="Gene3D" id="3.30.200.20">
    <property type="entry name" value="Phosphorylase Kinase, domain 1"/>
    <property type="match status" value="1"/>
</dbReference>
<keyword evidence="8" id="KW-0547">Nucleotide-binding</keyword>
<dbReference type="GeneID" id="30965569"/>
<comment type="catalytic activity">
    <reaction evidence="14">
        <text>L-seryl-[protein] + ATP = O-phospho-L-seryl-[protein] + ADP + H(+)</text>
        <dbReference type="Rhea" id="RHEA:17989"/>
        <dbReference type="Rhea" id="RHEA-COMP:9863"/>
        <dbReference type="Rhea" id="RHEA-COMP:11604"/>
        <dbReference type="ChEBI" id="CHEBI:15378"/>
        <dbReference type="ChEBI" id="CHEBI:29999"/>
        <dbReference type="ChEBI" id="CHEBI:30616"/>
        <dbReference type="ChEBI" id="CHEBI:83421"/>
        <dbReference type="ChEBI" id="CHEBI:456216"/>
        <dbReference type="EC" id="2.7.11.1"/>
    </reaction>
</comment>
<evidence type="ECO:0000256" key="15">
    <source>
        <dbReference type="SAM" id="SignalP"/>
    </source>
</evidence>
<evidence type="ECO:0000256" key="4">
    <source>
        <dbReference type="ARBA" id="ARBA00013948"/>
    </source>
</evidence>
<comment type="catalytic activity">
    <reaction evidence="13">
        <text>L-threonyl-[protein] + ATP = O-phospho-L-threonyl-[protein] + ADP + H(+)</text>
        <dbReference type="Rhea" id="RHEA:46608"/>
        <dbReference type="Rhea" id="RHEA-COMP:11060"/>
        <dbReference type="Rhea" id="RHEA-COMP:11605"/>
        <dbReference type="ChEBI" id="CHEBI:15378"/>
        <dbReference type="ChEBI" id="CHEBI:30013"/>
        <dbReference type="ChEBI" id="CHEBI:30616"/>
        <dbReference type="ChEBI" id="CHEBI:61977"/>
        <dbReference type="ChEBI" id="CHEBI:456216"/>
        <dbReference type="EC" id="2.7.11.1"/>
    </reaction>
</comment>
<dbReference type="OrthoDB" id="3399at2759"/>
<dbReference type="GO" id="GO:0005634">
    <property type="term" value="C:nucleus"/>
    <property type="evidence" value="ECO:0007669"/>
    <property type="project" value="EnsemblFungi"/>
</dbReference>
<keyword evidence="18" id="KW-1185">Reference proteome</keyword>
<dbReference type="InParanoid" id="A0A1D2VE26"/>
<feature type="chain" id="PRO_5008910444" description="EKC/KEOPS complex subunit BUD32" evidence="15">
    <location>
        <begin position="29"/>
        <end position="325"/>
    </location>
</feature>
<dbReference type="GO" id="GO:0005524">
    <property type="term" value="F:ATP binding"/>
    <property type="evidence" value="ECO:0007669"/>
    <property type="project" value="UniProtKB-KW"/>
</dbReference>
<dbReference type="InterPro" id="IPR000719">
    <property type="entry name" value="Prot_kinase_dom"/>
</dbReference>
<dbReference type="GO" id="GO:0016887">
    <property type="term" value="F:ATP hydrolysis activity"/>
    <property type="evidence" value="ECO:0007669"/>
    <property type="project" value="EnsemblFungi"/>
</dbReference>
<evidence type="ECO:0000256" key="13">
    <source>
        <dbReference type="ARBA" id="ARBA00047899"/>
    </source>
</evidence>
<dbReference type="GO" id="GO:0000408">
    <property type="term" value="C:EKC/KEOPS complex"/>
    <property type="evidence" value="ECO:0007669"/>
    <property type="project" value="EnsemblFungi"/>
</dbReference>
<evidence type="ECO:0000256" key="6">
    <source>
        <dbReference type="ARBA" id="ARBA00022679"/>
    </source>
</evidence>
<evidence type="ECO:0000256" key="1">
    <source>
        <dbReference type="ARBA" id="ARBA00010630"/>
    </source>
</evidence>
<evidence type="ECO:0000256" key="2">
    <source>
        <dbReference type="ARBA" id="ARBA00011534"/>
    </source>
</evidence>
<keyword evidence="9" id="KW-0418">Kinase</keyword>
<evidence type="ECO:0000313" key="18">
    <source>
        <dbReference type="Proteomes" id="UP000095038"/>
    </source>
</evidence>
<organism evidence="17 18">
    <name type="scientific">Ascoidea rubescens DSM 1968</name>
    <dbReference type="NCBI Taxonomy" id="1344418"/>
    <lineage>
        <taxon>Eukaryota</taxon>
        <taxon>Fungi</taxon>
        <taxon>Dikarya</taxon>
        <taxon>Ascomycota</taxon>
        <taxon>Saccharomycotina</taxon>
        <taxon>Saccharomycetes</taxon>
        <taxon>Ascoideaceae</taxon>
        <taxon>Ascoidea</taxon>
    </lineage>
</organism>
<evidence type="ECO:0000256" key="8">
    <source>
        <dbReference type="ARBA" id="ARBA00022741"/>
    </source>
</evidence>
<evidence type="ECO:0000256" key="9">
    <source>
        <dbReference type="ARBA" id="ARBA00022777"/>
    </source>
</evidence>
<evidence type="ECO:0000256" key="14">
    <source>
        <dbReference type="ARBA" id="ARBA00048679"/>
    </source>
</evidence>
<evidence type="ECO:0000259" key="16">
    <source>
        <dbReference type="PROSITE" id="PS50011"/>
    </source>
</evidence>
<keyword evidence="15" id="KW-0732">Signal</keyword>
<evidence type="ECO:0000313" key="17">
    <source>
        <dbReference type="EMBL" id="ODV59944.1"/>
    </source>
</evidence>
<gene>
    <name evidence="17" type="ORF">ASCRUDRAFT_71420</name>
</gene>
<dbReference type="EC" id="2.7.11.1" evidence="3"/>
<protein>
    <recommendedName>
        <fullName evidence="5">EKC/KEOPS complex subunit BUD32</fullName>
        <ecNumber evidence="3">2.7.11.1</ecNumber>
    </recommendedName>
    <alternativeName>
        <fullName evidence="11 12">Atypical Serine/threonine protein kinase BUD32</fullName>
    </alternativeName>
    <alternativeName>
        <fullName evidence="4">EKC/KEOPS complex subunit bud32</fullName>
    </alternativeName>
</protein>
<dbReference type="AlphaFoldDB" id="A0A1D2VE26"/>
<dbReference type="GO" id="GO:0004674">
    <property type="term" value="F:protein serine/threonine kinase activity"/>
    <property type="evidence" value="ECO:0007669"/>
    <property type="project" value="UniProtKB-EC"/>
</dbReference>
<evidence type="ECO:0000256" key="5">
    <source>
        <dbReference type="ARBA" id="ARBA00019973"/>
    </source>
</evidence>
<dbReference type="STRING" id="1344418.A0A1D2VE26"/>
<keyword evidence="10" id="KW-0067">ATP-binding</keyword>
<dbReference type="GO" id="GO:0070525">
    <property type="term" value="P:tRNA threonylcarbamoyladenosine metabolic process"/>
    <property type="evidence" value="ECO:0007669"/>
    <property type="project" value="EnsemblFungi"/>
</dbReference>
<feature type="domain" description="Protein kinase" evidence="16">
    <location>
        <begin position="16"/>
        <end position="325"/>
    </location>
</feature>
<dbReference type="RefSeq" id="XP_020046251.1">
    <property type="nucleotide sequence ID" value="XM_020191933.1"/>
</dbReference>
<dbReference type="SUPFAM" id="SSF56112">
    <property type="entry name" value="Protein kinase-like (PK-like)"/>
    <property type="match status" value="1"/>
</dbReference>
<name>A0A1D2VE26_9ASCO</name>
<comment type="subunit">
    <text evidence="2">Component of the EKC/KEOPS complex composed of at least BUD32, CGI121, GON7, KAE1 and PCC1; the whole complex dimerizes.</text>
</comment>
<dbReference type="InterPro" id="IPR008266">
    <property type="entry name" value="Tyr_kinase_AS"/>
</dbReference>
<evidence type="ECO:0000256" key="10">
    <source>
        <dbReference type="ARBA" id="ARBA00022840"/>
    </source>
</evidence>
<evidence type="ECO:0000256" key="3">
    <source>
        <dbReference type="ARBA" id="ARBA00012513"/>
    </source>
</evidence>
<dbReference type="PANTHER" id="PTHR12209">
    <property type="entry name" value="NON-SPECIFIC SERINE/THREONINE PROTEIN KINASE"/>
    <property type="match status" value="1"/>
</dbReference>
<feature type="signal peptide" evidence="15">
    <location>
        <begin position="1"/>
        <end position="28"/>
    </location>
</feature>
<dbReference type="Gene3D" id="1.10.510.10">
    <property type="entry name" value="Transferase(Phosphotransferase) domain 1"/>
    <property type="match status" value="1"/>
</dbReference>
<keyword evidence="7" id="KW-0819">tRNA processing</keyword>
<dbReference type="PANTHER" id="PTHR12209:SF0">
    <property type="entry name" value="EKC_KEOPS COMPLEX SUBUNIT TP53RK"/>
    <property type="match status" value="1"/>
</dbReference>
<dbReference type="InterPro" id="IPR011009">
    <property type="entry name" value="Kinase-like_dom_sf"/>
</dbReference>